<dbReference type="InterPro" id="IPR047681">
    <property type="entry name" value="PPA1309-like"/>
</dbReference>
<sequence length="212" mass="21857">MGAVTDDSGPASDPATLSVDDLGAALRDIVEFVDPAGWGQPPMLFALVPTAILAASQPGLIAPDDDSVLSPIAQEPFPRDTTADVAAVASRADEATSGDTDRSKTDLTADIERALATTSWPAAVAGAALIQEIVVLPPEAEGTDTLSGAAAHPERRVARLIVGALRSGTTLGLLHLRPDPADDVTDGDIELLTRHDLAAELRTALAHTFDES</sequence>
<dbReference type="NCBIfam" id="NF040618">
    <property type="entry name" value="PPA1309_fam"/>
    <property type="match status" value="1"/>
</dbReference>
<keyword evidence="2" id="KW-1185">Reference proteome</keyword>
<protein>
    <submittedName>
        <fullName evidence="1">PPA1309 family protein</fullName>
    </submittedName>
</protein>
<dbReference type="RefSeq" id="WP_266062403.1">
    <property type="nucleotide sequence ID" value="NZ_JAPKFM010000014.1"/>
</dbReference>
<dbReference type="Proteomes" id="UP001143347">
    <property type="component" value="Unassembled WGS sequence"/>
</dbReference>
<accession>A0A9X3D7V0</accession>
<evidence type="ECO:0000313" key="2">
    <source>
        <dbReference type="Proteomes" id="UP001143347"/>
    </source>
</evidence>
<reference evidence="1" key="1">
    <citation type="submission" date="2022-10" db="EMBL/GenBank/DDBJ databases">
        <title>WGS of marine actinomycetes from Thailand.</title>
        <authorList>
            <person name="Thawai C."/>
        </authorList>
    </citation>
    <scope>NUCLEOTIDE SEQUENCE</scope>
    <source>
        <strain evidence="1">SW21</strain>
    </source>
</reference>
<organism evidence="1 2">
    <name type="scientific">Gordonia aquimaris</name>
    <dbReference type="NCBI Taxonomy" id="2984863"/>
    <lineage>
        <taxon>Bacteria</taxon>
        <taxon>Bacillati</taxon>
        <taxon>Actinomycetota</taxon>
        <taxon>Actinomycetes</taxon>
        <taxon>Mycobacteriales</taxon>
        <taxon>Gordoniaceae</taxon>
        <taxon>Gordonia</taxon>
    </lineage>
</organism>
<dbReference type="AlphaFoldDB" id="A0A9X3D7V0"/>
<dbReference type="EMBL" id="JAPKFM010000014">
    <property type="protein sequence ID" value="MCX2965296.1"/>
    <property type="molecule type" value="Genomic_DNA"/>
</dbReference>
<name>A0A9X3D7V0_9ACTN</name>
<evidence type="ECO:0000313" key="1">
    <source>
        <dbReference type="EMBL" id="MCX2965296.1"/>
    </source>
</evidence>
<comment type="caution">
    <text evidence="1">The sequence shown here is derived from an EMBL/GenBank/DDBJ whole genome shotgun (WGS) entry which is preliminary data.</text>
</comment>
<proteinExistence type="predicted"/>
<gene>
    <name evidence="1" type="ORF">OSB52_14445</name>
</gene>